<keyword evidence="11" id="KW-0472">Membrane</keyword>
<evidence type="ECO:0000256" key="14">
    <source>
        <dbReference type="ARBA" id="ARBA00023288"/>
    </source>
</evidence>
<dbReference type="Proteomes" id="UP000321405">
    <property type="component" value="Unassembled WGS sequence"/>
</dbReference>
<dbReference type="InterPro" id="IPR003715">
    <property type="entry name" value="Poly_export_N"/>
</dbReference>
<keyword evidence="6" id="KW-0812">Transmembrane</keyword>
<keyword evidence="9" id="KW-0406">Ion transport</keyword>
<protein>
    <submittedName>
        <fullName evidence="17">Capsular polysaccharide biosynthesis protein</fullName>
    </submittedName>
</protein>
<keyword evidence="12" id="KW-0564">Palmitate</keyword>
<evidence type="ECO:0000256" key="2">
    <source>
        <dbReference type="ARBA" id="ARBA00009450"/>
    </source>
</evidence>
<comment type="subcellular location">
    <subcellularLocation>
        <location evidence="1">Cell outer membrane</location>
        <topology evidence="1">Multi-pass membrane protein</topology>
    </subcellularLocation>
</comment>
<evidence type="ECO:0000256" key="13">
    <source>
        <dbReference type="ARBA" id="ARBA00023237"/>
    </source>
</evidence>
<dbReference type="PANTHER" id="PTHR33619">
    <property type="entry name" value="POLYSACCHARIDE EXPORT PROTEIN GFCE-RELATED"/>
    <property type="match status" value="1"/>
</dbReference>
<dbReference type="EMBL" id="BJVC01000004">
    <property type="protein sequence ID" value="GEL02841.1"/>
    <property type="molecule type" value="Genomic_DNA"/>
</dbReference>
<organism evidence="17 18">
    <name type="scientific">Swaminathania salitolerans</name>
    <dbReference type="NCBI Taxonomy" id="182838"/>
    <lineage>
        <taxon>Bacteria</taxon>
        <taxon>Pseudomonadati</taxon>
        <taxon>Pseudomonadota</taxon>
        <taxon>Alphaproteobacteria</taxon>
        <taxon>Acetobacterales</taxon>
        <taxon>Acetobacteraceae</taxon>
        <taxon>Swaminathania</taxon>
    </lineage>
</organism>
<keyword evidence="3" id="KW-0813">Transport</keyword>
<dbReference type="Gene3D" id="3.30.1950.10">
    <property type="entry name" value="wza like domain"/>
    <property type="match status" value="1"/>
</dbReference>
<dbReference type="Pfam" id="PF22461">
    <property type="entry name" value="SLBB_2"/>
    <property type="match status" value="1"/>
</dbReference>
<dbReference type="Gene3D" id="3.10.560.10">
    <property type="entry name" value="Outer membrane lipoprotein wza domain like"/>
    <property type="match status" value="2"/>
</dbReference>
<keyword evidence="8" id="KW-0625">Polysaccharide transport</keyword>
<accession>A0A511BR83</accession>
<keyword evidence="7" id="KW-0732">Signal</keyword>
<keyword evidence="13" id="KW-0998">Cell outer membrane</keyword>
<evidence type="ECO:0000256" key="12">
    <source>
        <dbReference type="ARBA" id="ARBA00023139"/>
    </source>
</evidence>
<dbReference type="PANTHER" id="PTHR33619:SF3">
    <property type="entry name" value="POLYSACCHARIDE EXPORT PROTEIN GFCE-RELATED"/>
    <property type="match status" value="1"/>
</dbReference>
<comment type="similarity">
    <text evidence="2">Belongs to the BexD/CtrA/VexA family.</text>
</comment>
<dbReference type="InterPro" id="IPR054765">
    <property type="entry name" value="SLBB_dom"/>
</dbReference>
<dbReference type="GO" id="GO:0009279">
    <property type="term" value="C:cell outer membrane"/>
    <property type="evidence" value="ECO:0007669"/>
    <property type="project" value="UniProtKB-SubCell"/>
</dbReference>
<feature type="domain" description="Polysaccharide export protein N-terminal" evidence="15">
    <location>
        <begin position="64"/>
        <end position="189"/>
    </location>
</feature>
<feature type="domain" description="SLBB" evidence="16">
    <location>
        <begin position="278"/>
        <end position="374"/>
    </location>
</feature>
<dbReference type="GO" id="GO:0046930">
    <property type="term" value="C:pore complex"/>
    <property type="evidence" value="ECO:0007669"/>
    <property type="project" value="UniProtKB-KW"/>
</dbReference>
<evidence type="ECO:0000256" key="10">
    <source>
        <dbReference type="ARBA" id="ARBA00023114"/>
    </source>
</evidence>
<keyword evidence="5" id="KW-0762">Sugar transport</keyword>
<evidence type="ECO:0000256" key="7">
    <source>
        <dbReference type="ARBA" id="ARBA00022729"/>
    </source>
</evidence>
<keyword evidence="4" id="KW-1134">Transmembrane beta strand</keyword>
<evidence type="ECO:0000313" key="17">
    <source>
        <dbReference type="EMBL" id="GEL02841.1"/>
    </source>
</evidence>
<keyword evidence="14" id="KW-0449">Lipoprotein</keyword>
<evidence type="ECO:0000256" key="4">
    <source>
        <dbReference type="ARBA" id="ARBA00022452"/>
    </source>
</evidence>
<keyword evidence="18" id="KW-1185">Reference proteome</keyword>
<evidence type="ECO:0000256" key="3">
    <source>
        <dbReference type="ARBA" id="ARBA00022448"/>
    </source>
</evidence>
<comment type="caution">
    <text evidence="17">The sequence shown here is derived from an EMBL/GenBank/DDBJ whole genome shotgun (WGS) entry which is preliminary data.</text>
</comment>
<dbReference type="AlphaFoldDB" id="A0A511BR83"/>
<evidence type="ECO:0000256" key="5">
    <source>
        <dbReference type="ARBA" id="ARBA00022597"/>
    </source>
</evidence>
<evidence type="ECO:0000256" key="1">
    <source>
        <dbReference type="ARBA" id="ARBA00004571"/>
    </source>
</evidence>
<evidence type="ECO:0000256" key="11">
    <source>
        <dbReference type="ARBA" id="ARBA00023136"/>
    </source>
</evidence>
<evidence type="ECO:0000259" key="16">
    <source>
        <dbReference type="Pfam" id="PF22461"/>
    </source>
</evidence>
<evidence type="ECO:0000256" key="8">
    <source>
        <dbReference type="ARBA" id="ARBA00023047"/>
    </source>
</evidence>
<evidence type="ECO:0000256" key="6">
    <source>
        <dbReference type="ARBA" id="ARBA00022692"/>
    </source>
</evidence>
<dbReference type="Pfam" id="PF02563">
    <property type="entry name" value="Poly_export"/>
    <property type="match status" value="1"/>
</dbReference>
<sequence length="404" mass="43483">MLCACSALPDSGPTERQFQKGQKDAQARGFDFAILPLHLPMVDRINDTVAAQTALPPIVASRRENDLIGPGDVLQVTVYEIGNALFSGASANASGSTSIGMMAGGMSGSAGSAASTLMSGNAMDSKLSSSGGAATPTSLPPVTVDSSGSIYLPFIGKVHVAGRNREQVGALIKSLLARKSQFPDVVVHVVQDNSNFAVIYGDVKMTGKFPLTSHHERILDAVATAQGTMHPPNDEIVTLTRAGTNYTFPMRDIDGDNRRNIVLQPDDTLKLVYNPLTFTVFGAANKVSEIPFEQPTLTLAQALSRAAGLADYRADPNAVYLMRYENNEVLRRLGVKTSPVRMTTPVVYKIDMMDPASYFVAQRFEMKNKDLIYVANSRSNKFYKFFGLISTIIQPGITAGYMAK</sequence>
<keyword evidence="10" id="KW-0626">Porin</keyword>
<proteinExistence type="inferred from homology"/>
<dbReference type="GO" id="GO:0015288">
    <property type="term" value="F:porin activity"/>
    <property type="evidence" value="ECO:0007669"/>
    <property type="project" value="UniProtKB-KW"/>
</dbReference>
<evidence type="ECO:0000256" key="9">
    <source>
        <dbReference type="ARBA" id="ARBA00023065"/>
    </source>
</evidence>
<evidence type="ECO:0000259" key="15">
    <source>
        <dbReference type="Pfam" id="PF02563"/>
    </source>
</evidence>
<evidence type="ECO:0000313" key="18">
    <source>
        <dbReference type="Proteomes" id="UP000321405"/>
    </source>
</evidence>
<name>A0A511BR83_9PROT</name>
<gene>
    <name evidence="17" type="ORF">SSA02_20040</name>
</gene>
<dbReference type="GO" id="GO:0015159">
    <property type="term" value="F:polysaccharide transmembrane transporter activity"/>
    <property type="evidence" value="ECO:0007669"/>
    <property type="project" value="InterPro"/>
</dbReference>
<dbReference type="GO" id="GO:0006811">
    <property type="term" value="P:monoatomic ion transport"/>
    <property type="evidence" value="ECO:0007669"/>
    <property type="project" value="UniProtKB-KW"/>
</dbReference>
<dbReference type="InterPro" id="IPR049712">
    <property type="entry name" value="Poly_export"/>
</dbReference>
<reference evidence="17 18" key="1">
    <citation type="submission" date="2019-07" db="EMBL/GenBank/DDBJ databases">
        <title>Whole genome shotgun sequence of Swaminathania salitolerans NBRC 104436.</title>
        <authorList>
            <person name="Hosoyama A."/>
            <person name="Uohara A."/>
            <person name="Ohji S."/>
            <person name="Ichikawa N."/>
        </authorList>
    </citation>
    <scope>NUCLEOTIDE SEQUENCE [LARGE SCALE GENOMIC DNA]</scope>
    <source>
        <strain evidence="17 18">NBRC 104436</strain>
    </source>
</reference>